<feature type="domain" description="Transposase putative helix-turn-helix" evidence="10">
    <location>
        <begin position="1"/>
        <end position="45"/>
    </location>
</feature>
<dbReference type="GO" id="GO:0006310">
    <property type="term" value="P:DNA recombination"/>
    <property type="evidence" value="ECO:0007669"/>
    <property type="project" value="UniProtKB-KW"/>
</dbReference>
<dbReference type="NCBIfam" id="NF040570">
    <property type="entry name" value="guided_TnpB"/>
    <property type="match status" value="1"/>
</dbReference>
<evidence type="ECO:0000259" key="10">
    <source>
        <dbReference type="Pfam" id="PF12323"/>
    </source>
</evidence>
<evidence type="ECO:0000256" key="3">
    <source>
        <dbReference type="ARBA" id="ARBA00022578"/>
    </source>
</evidence>
<dbReference type="AlphaFoldDB" id="B1I2M2"/>
<keyword evidence="12" id="KW-1185">Reference proteome</keyword>
<dbReference type="Proteomes" id="UP000008544">
    <property type="component" value="Chromosome"/>
</dbReference>
<name>B1I2M2_DESAP</name>
<dbReference type="OrthoDB" id="1551477at2"/>
<dbReference type="GO" id="GO:0046872">
    <property type="term" value="F:metal ion binding"/>
    <property type="evidence" value="ECO:0007669"/>
    <property type="project" value="UniProtKB-KW"/>
</dbReference>
<reference evidence="11 12" key="2">
    <citation type="journal article" date="2008" name="Science">
        <title>Environmental genomics reveals a single-species ecosystem deep within Earth.</title>
        <authorList>
            <person name="Chivian D."/>
            <person name="Brodie E.L."/>
            <person name="Alm E.J."/>
            <person name="Culley D.E."/>
            <person name="Dehal P.S."/>
            <person name="Desantis T.Z."/>
            <person name="Gihring T.M."/>
            <person name="Lapidus A."/>
            <person name="Lin L.H."/>
            <person name="Lowry S.R."/>
            <person name="Moser D.P."/>
            <person name="Richardson P.M."/>
            <person name="Southam G."/>
            <person name="Wanger G."/>
            <person name="Pratt L.M."/>
            <person name="Andersen G.L."/>
            <person name="Hazen T.C."/>
            <person name="Brockman F.J."/>
            <person name="Arkin A.P."/>
            <person name="Onstott T.C."/>
        </authorList>
    </citation>
    <scope>NUCLEOTIDE SEQUENCE [LARGE SCALE GENOMIC DNA]</scope>
    <source>
        <strain evidence="11 12">MP104C</strain>
    </source>
</reference>
<dbReference type="Pfam" id="PF01385">
    <property type="entry name" value="OrfB_IS605"/>
    <property type="match status" value="1"/>
</dbReference>
<dbReference type="PANTHER" id="PTHR30405">
    <property type="entry name" value="TRANSPOSASE"/>
    <property type="match status" value="1"/>
</dbReference>
<evidence type="ECO:0000256" key="5">
    <source>
        <dbReference type="ARBA" id="ARBA00022833"/>
    </source>
</evidence>
<comment type="similarity">
    <text evidence="2">In the N-terminal section; belongs to the transposase 2 family.</text>
</comment>
<evidence type="ECO:0000313" key="12">
    <source>
        <dbReference type="Proteomes" id="UP000008544"/>
    </source>
</evidence>
<keyword evidence="7" id="KW-0233">DNA recombination</keyword>
<dbReference type="GO" id="GO:0003677">
    <property type="term" value="F:DNA binding"/>
    <property type="evidence" value="ECO:0007669"/>
    <property type="project" value="UniProtKB-KW"/>
</dbReference>
<dbReference type="GO" id="GO:0032196">
    <property type="term" value="P:transposition"/>
    <property type="evidence" value="ECO:0007669"/>
    <property type="project" value="UniProtKB-KW"/>
</dbReference>
<gene>
    <name evidence="11" type="ordered locus">Daud_0714</name>
</gene>
<feature type="domain" description="Cas12f1-like TNB" evidence="9">
    <location>
        <begin position="305"/>
        <end position="371"/>
    </location>
</feature>
<dbReference type="Pfam" id="PF12323">
    <property type="entry name" value="HTH_OrfB_IS605"/>
    <property type="match status" value="1"/>
</dbReference>
<dbReference type="Pfam" id="PF07282">
    <property type="entry name" value="Cas12f1-like_TNB"/>
    <property type="match status" value="1"/>
</dbReference>
<dbReference type="InterPro" id="IPR051399">
    <property type="entry name" value="RNA-guided_DNA_endo/Transpos"/>
</dbReference>
<proteinExistence type="inferred from homology"/>
<dbReference type="EMBL" id="CP000860">
    <property type="protein sequence ID" value="ACA59244.1"/>
    <property type="molecule type" value="Genomic_DNA"/>
</dbReference>
<dbReference type="eggNOG" id="COG0675">
    <property type="taxonomic scope" value="Bacteria"/>
</dbReference>
<dbReference type="RefSeq" id="WP_012301831.1">
    <property type="nucleotide sequence ID" value="NC_010424.1"/>
</dbReference>
<dbReference type="PANTHER" id="PTHR30405:SF25">
    <property type="entry name" value="RNA-GUIDED DNA ENDONUCLEASE INSQ-RELATED"/>
    <property type="match status" value="1"/>
</dbReference>
<evidence type="ECO:0000259" key="8">
    <source>
        <dbReference type="Pfam" id="PF01385"/>
    </source>
</evidence>
<comment type="similarity">
    <text evidence="1">In the C-terminal section; belongs to the transposase 35 family.</text>
</comment>
<evidence type="ECO:0000259" key="9">
    <source>
        <dbReference type="Pfam" id="PF07282"/>
    </source>
</evidence>
<protein>
    <submittedName>
        <fullName evidence="11">Transposase, IS605 OrfB family</fullName>
    </submittedName>
</protein>
<sequence length="381" mass="43333">MRVIRGYKFKLKTTPELQRAFATMAGHARFVWNKALRLNLDRLERKAPIMWYSDLCGLLRLWKQSEEYGFLAEAHSQVLQQKLKDLDRAFADTFDKNQPLKKQPRFKKKGRDDSFRFPQGVKIDNRRVCLPKIGWVGFFKSQEVPGTIKQATVTREADGWYVSFQVEIELPDPVSHTESMIGLDRGVDVFAATSEGELVTPVNALKNALDKLARLQRKLARQKKFSENWRKTRNRIAKLHQKIARTRHDFLHKLSSKISKSHAVVALEDLPVGNMTRSAKGTLENPGRNVRAKSGLNRAILDQGWSMFERMLEYKLNEHGGQVVPVPAPGTSHTCSACGHTDPESRTSRNLFRCVKCGHTEHADVNAAKVILQRAKVKLAA</sequence>
<dbReference type="InterPro" id="IPR021027">
    <property type="entry name" value="Transposase_put_HTH"/>
</dbReference>
<reference evidence="12" key="1">
    <citation type="submission" date="2007-10" db="EMBL/GenBank/DDBJ databases">
        <title>Complete sequence of chromosome of Desulforudis audaxviator MP104C.</title>
        <authorList>
            <person name="Copeland A."/>
            <person name="Lucas S."/>
            <person name="Lapidus A."/>
            <person name="Barry K."/>
            <person name="Glavina del Rio T."/>
            <person name="Dalin E."/>
            <person name="Tice H."/>
            <person name="Bruce D."/>
            <person name="Pitluck S."/>
            <person name="Lowry S.R."/>
            <person name="Larimer F."/>
            <person name="Land M.L."/>
            <person name="Hauser L."/>
            <person name="Kyrpides N."/>
            <person name="Ivanova N.N."/>
            <person name="Richardson P."/>
        </authorList>
    </citation>
    <scope>NUCLEOTIDE SEQUENCE [LARGE SCALE GENOMIC DNA]</scope>
    <source>
        <strain evidence="12">MP104C</strain>
    </source>
</reference>
<evidence type="ECO:0000256" key="4">
    <source>
        <dbReference type="ARBA" id="ARBA00022723"/>
    </source>
</evidence>
<evidence type="ECO:0000313" key="11">
    <source>
        <dbReference type="EMBL" id="ACA59244.1"/>
    </source>
</evidence>
<evidence type="ECO:0000256" key="2">
    <source>
        <dbReference type="ARBA" id="ARBA00011044"/>
    </source>
</evidence>
<feature type="domain" description="Probable transposase IS891/IS1136/IS1341" evidence="8">
    <location>
        <begin position="163"/>
        <end position="278"/>
    </location>
</feature>
<accession>B1I2M2</accession>
<dbReference type="HOGENOM" id="CLU_032903_0_4_9"/>
<keyword evidence="5" id="KW-0862">Zinc</keyword>
<evidence type="ECO:0000256" key="1">
    <source>
        <dbReference type="ARBA" id="ARBA00008761"/>
    </source>
</evidence>
<dbReference type="STRING" id="477974.Daud_0714"/>
<dbReference type="InterPro" id="IPR010095">
    <property type="entry name" value="Cas12f1-like_TNB"/>
</dbReference>
<evidence type="ECO:0000256" key="6">
    <source>
        <dbReference type="ARBA" id="ARBA00023125"/>
    </source>
</evidence>
<keyword evidence="3" id="KW-0815">Transposition</keyword>
<organism evidence="11 12">
    <name type="scientific">Desulforudis audaxviator (strain MP104C)</name>
    <dbReference type="NCBI Taxonomy" id="477974"/>
    <lineage>
        <taxon>Bacteria</taxon>
        <taxon>Bacillati</taxon>
        <taxon>Bacillota</taxon>
        <taxon>Clostridia</taxon>
        <taxon>Thermoanaerobacterales</taxon>
        <taxon>Candidatus Desulforudaceae</taxon>
        <taxon>Candidatus Desulforudis</taxon>
    </lineage>
</organism>
<keyword evidence="6" id="KW-0238">DNA-binding</keyword>
<dbReference type="InterPro" id="IPR001959">
    <property type="entry name" value="Transposase"/>
</dbReference>
<keyword evidence="4" id="KW-0479">Metal-binding</keyword>
<dbReference type="KEGG" id="dau:Daud_0714"/>
<evidence type="ECO:0000256" key="7">
    <source>
        <dbReference type="ARBA" id="ARBA00023172"/>
    </source>
</evidence>